<dbReference type="EMBL" id="MDJD01000014">
    <property type="protein sequence ID" value="OEK09029.1"/>
    <property type="molecule type" value="Genomic_DNA"/>
</dbReference>
<keyword evidence="3" id="KW-1003">Cell membrane</keyword>
<dbReference type="RefSeq" id="WP_069829284.1">
    <property type="nucleotide sequence ID" value="NZ_MDJD01000014.1"/>
</dbReference>
<dbReference type="PANTHER" id="PTHR33281:SF19">
    <property type="entry name" value="VOLTAGE-DEPENDENT ANION CHANNEL-FORMING PROTEIN YNEE"/>
    <property type="match status" value="1"/>
</dbReference>
<sequence>MYTRRIFPIKGVLKWTRRHIFLFIIISLIPVILFDVLGLKWLHVPWLPLGVLGTAVAFVVSFKNNASYDRLWEARKIWGGIVNASRSWTIMVKDFITNDHAKEIRTDEEIQAIKRELVHRHVAWLTALRYQLRKEKPWEMHLKAKKSNKEFRASQFRVCEDEISVENEIRPYISETEFKEVFAKGNQASQIIGIQSRRLKELMGDGLIEDFRHMEMANMLVEFYTLQGKSERIKNFPYPRQFATLNYMFVWIFILLIPFGIMEGFEVIGDHILMDLDTHAEHFSLAHQMQEFIAKHFVWFSVPFSALISWVFHTMEAIGENTENPFEGGTNDVPITDMSRGIEIDIRQLIDDTNIPEPYVWKNDIVM</sequence>
<dbReference type="STRING" id="1849968.A8C32_14150"/>
<gene>
    <name evidence="10" type="ORF">A8C32_14150</name>
</gene>
<comment type="caution">
    <text evidence="10">The sequence shown here is derived from an EMBL/GenBank/DDBJ whole genome shotgun (WGS) entry which is preliminary data.</text>
</comment>
<evidence type="ECO:0000256" key="6">
    <source>
        <dbReference type="ARBA" id="ARBA00023065"/>
    </source>
</evidence>
<evidence type="ECO:0000256" key="2">
    <source>
        <dbReference type="ARBA" id="ARBA00022448"/>
    </source>
</evidence>
<dbReference type="GO" id="GO:0005886">
    <property type="term" value="C:plasma membrane"/>
    <property type="evidence" value="ECO:0007669"/>
    <property type="project" value="UniProtKB-SubCell"/>
</dbReference>
<evidence type="ECO:0000256" key="3">
    <source>
        <dbReference type="ARBA" id="ARBA00022475"/>
    </source>
</evidence>
<name>A0A1E5TCF0_9FLAO</name>
<protein>
    <recommendedName>
        <fullName evidence="12">Multidrug transporter</fullName>
    </recommendedName>
</protein>
<evidence type="ECO:0000256" key="1">
    <source>
        <dbReference type="ARBA" id="ARBA00004651"/>
    </source>
</evidence>
<evidence type="ECO:0000313" key="10">
    <source>
        <dbReference type="EMBL" id="OEK09029.1"/>
    </source>
</evidence>
<feature type="transmembrane region" description="Helical" evidence="9">
    <location>
        <begin position="20"/>
        <end position="39"/>
    </location>
</feature>
<evidence type="ECO:0000256" key="4">
    <source>
        <dbReference type="ARBA" id="ARBA00022692"/>
    </source>
</evidence>
<comment type="similarity">
    <text evidence="8">Belongs to the anion channel-forming bestrophin (TC 1.A.46) family.</text>
</comment>
<dbReference type="OrthoDB" id="445589at2"/>
<dbReference type="Pfam" id="PF25539">
    <property type="entry name" value="Bestrophin_2"/>
    <property type="match status" value="2"/>
</dbReference>
<reference evidence="10 11" key="1">
    <citation type="submission" date="2016-05" db="EMBL/GenBank/DDBJ databases">
        <title>Draft Genome Sequence of Algibacter sp. Strain SK-16 Isolated from the Surface Water of Aburatsubo Inlet.</title>
        <authorList>
            <person name="Wong S.-K."/>
            <person name="Yoshizawa S."/>
            <person name="Nakajima Y."/>
            <person name="Ogura Y."/>
            <person name="Tetsuya H."/>
            <person name="Hamasaki K."/>
        </authorList>
    </citation>
    <scope>NUCLEOTIDE SEQUENCE [LARGE SCALE GENOMIC DNA]</scope>
    <source>
        <strain evidence="10 11">SK-16</strain>
    </source>
</reference>
<feature type="transmembrane region" description="Helical" evidence="9">
    <location>
        <begin position="242"/>
        <end position="261"/>
    </location>
</feature>
<evidence type="ECO:0000256" key="7">
    <source>
        <dbReference type="ARBA" id="ARBA00023136"/>
    </source>
</evidence>
<organism evidence="10 11">
    <name type="scientific">Flavivirga aquatica</name>
    <dbReference type="NCBI Taxonomy" id="1849968"/>
    <lineage>
        <taxon>Bacteria</taxon>
        <taxon>Pseudomonadati</taxon>
        <taxon>Bacteroidota</taxon>
        <taxon>Flavobacteriia</taxon>
        <taxon>Flavobacteriales</taxon>
        <taxon>Flavobacteriaceae</taxon>
        <taxon>Flavivirga</taxon>
    </lineage>
</organism>
<dbReference type="AlphaFoldDB" id="A0A1E5TCF0"/>
<accession>A0A1E5TCF0</accession>
<evidence type="ECO:0000256" key="9">
    <source>
        <dbReference type="SAM" id="Phobius"/>
    </source>
</evidence>
<dbReference type="InterPro" id="IPR044669">
    <property type="entry name" value="YneE/VCCN1/2-like"/>
</dbReference>
<evidence type="ECO:0000256" key="5">
    <source>
        <dbReference type="ARBA" id="ARBA00022989"/>
    </source>
</evidence>
<evidence type="ECO:0000256" key="8">
    <source>
        <dbReference type="ARBA" id="ARBA00034708"/>
    </source>
</evidence>
<dbReference type="Proteomes" id="UP000095713">
    <property type="component" value="Unassembled WGS sequence"/>
</dbReference>
<feature type="transmembrane region" description="Helical" evidence="9">
    <location>
        <begin position="45"/>
        <end position="62"/>
    </location>
</feature>
<proteinExistence type="inferred from homology"/>
<keyword evidence="7 9" id="KW-0472">Membrane</keyword>
<dbReference type="PANTHER" id="PTHR33281">
    <property type="entry name" value="UPF0187 PROTEIN YNEE"/>
    <property type="match status" value="1"/>
</dbReference>
<keyword evidence="5 9" id="KW-1133">Transmembrane helix</keyword>
<keyword evidence="2" id="KW-0813">Transport</keyword>
<comment type="subcellular location">
    <subcellularLocation>
        <location evidence="1">Cell membrane</location>
        <topology evidence="1">Multi-pass membrane protein</topology>
    </subcellularLocation>
</comment>
<keyword evidence="4 9" id="KW-0812">Transmembrane</keyword>
<dbReference type="GO" id="GO:0005254">
    <property type="term" value="F:chloride channel activity"/>
    <property type="evidence" value="ECO:0007669"/>
    <property type="project" value="InterPro"/>
</dbReference>
<keyword evidence="11" id="KW-1185">Reference proteome</keyword>
<evidence type="ECO:0000313" key="11">
    <source>
        <dbReference type="Proteomes" id="UP000095713"/>
    </source>
</evidence>
<keyword evidence="6" id="KW-0406">Ion transport</keyword>
<evidence type="ECO:0008006" key="12">
    <source>
        <dbReference type="Google" id="ProtNLM"/>
    </source>
</evidence>